<keyword evidence="2 8" id="KW-0396">Initiation factor</keyword>
<dbReference type="InterPro" id="IPR000795">
    <property type="entry name" value="T_Tr_GTP-bd_dom"/>
</dbReference>
<dbReference type="GO" id="GO:0003743">
    <property type="term" value="F:translation initiation factor activity"/>
    <property type="evidence" value="ECO:0007669"/>
    <property type="project" value="UniProtKB-UniRule"/>
</dbReference>
<dbReference type="GO" id="GO:0003924">
    <property type="term" value="F:GTPase activity"/>
    <property type="evidence" value="ECO:0007669"/>
    <property type="project" value="InterPro"/>
</dbReference>
<dbReference type="GO" id="GO:0005525">
    <property type="term" value="F:GTP binding"/>
    <property type="evidence" value="ECO:0007669"/>
    <property type="project" value="UniProtKB-KW"/>
</dbReference>
<evidence type="ECO:0000256" key="1">
    <source>
        <dbReference type="ARBA" id="ARBA00007733"/>
    </source>
</evidence>
<evidence type="ECO:0000259" key="9">
    <source>
        <dbReference type="PROSITE" id="PS51722"/>
    </source>
</evidence>
<dbReference type="InterPro" id="IPR036925">
    <property type="entry name" value="TIF_IF2_dom3_sf"/>
</dbReference>
<dbReference type="AlphaFoldDB" id="A0A133VEX5"/>
<evidence type="ECO:0000256" key="4">
    <source>
        <dbReference type="ARBA" id="ARBA00022917"/>
    </source>
</evidence>
<comment type="caution">
    <text evidence="10">The sequence shown here is derived from an EMBL/GenBank/DDBJ whole genome shotgun (WGS) entry which is preliminary data.</text>
</comment>
<evidence type="ECO:0000256" key="7">
    <source>
        <dbReference type="NCBIfam" id="TIGR00491"/>
    </source>
</evidence>
<dbReference type="FunFam" id="3.40.50.300:FF:000112">
    <property type="entry name" value="Eukaryotic translation initiation factor 5B"/>
    <property type="match status" value="1"/>
</dbReference>
<feature type="domain" description="Tr-type G" evidence="9">
    <location>
        <begin position="5"/>
        <end position="223"/>
    </location>
</feature>
<evidence type="ECO:0000256" key="2">
    <source>
        <dbReference type="ARBA" id="ARBA00022540"/>
    </source>
</evidence>
<keyword evidence="3" id="KW-0547">Nucleotide-binding</keyword>
<dbReference type="PRINTS" id="PR00315">
    <property type="entry name" value="ELONGATNFCT"/>
</dbReference>
<evidence type="ECO:0000313" key="10">
    <source>
        <dbReference type="EMBL" id="KXB04977.1"/>
    </source>
</evidence>
<protein>
    <recommendedName>
        <fullName evidence="7 8">Translation initiation factor IF-2</fullName>
    </recommendedName>
</protein>
<sequence>MTQNVRQPIISVLGHVDHGKTLLLDKIRGTTVASREAGAITQHIGATEIPVSTVEDICGRFLQKFAGEKMNIPGLLFIDTPGHEAFTNLRSRGGALADLAILVVDITEGFQPQTEESLNYLKRNKTPFVVAANKCDLIPGWRPNENACFLDTFPEQNSRVQKELDEKIYKIVGKLDEYGFQSERFDHVEKFRNQIGIIPTSAKTGEGIPELLAILSGLAQSYMKDELSIEVTGPARGTVLEIKKEKGLGKTIDSIIFDGTLSKQDKIAVGGLDKVIVSKVRALLQPKPLDEIRDPQERFKHVNNVSAAAGVKIAAPNIDEAIAGAPIWGIESDEEIDEICKMVKERIESVRIKTDKNGVVVKADTLGSLEALEHQLKAQDI</sequence>
<gene>
    <name evidence="10" type="ORF">AKJ49_01540</name>
</gene>
<dbReference type="SUPFAM" id="SSF52540">
    <property type="entry name" value="P-loop containing nucleoside triphosphate hydrolases"/>
    <property type="match status" value="1"/>
</dbReference>
<dbReference type="Pfam" id="PF00009">
    <property type="entry name" value="GTP_EFTU"/>
    <property type="match status" value="1"/>
</dbReference>
<dbReference type="InterPro" id="IPR005225">
    <property type="entry name" value="Small_GTP-bd"/>
</dbReference>
<dbReference type="EMBL" id="LHYC01000038">
    <property type="protein sequence ID" value="KXB04977.1"/>
    <property type="molecule type" value="Genomic_DNA"/>
</dbReference>
<keyword evidence="4 8" id="KW-0648">Protein biosynthesis</keyword>
<dbReference type="CDD" id="cd01887">
    <property type="entry name" value="IF2_eIF5B"/>
    <property type="match status" value="1"/>
</dbReference>
<dbReference type="Gene3D" id="3.40.50.10050">
    <property type="entry name" value="Translation initiation factor IF- 2, domain 3"/>
    <property type="match status" value="1"/>
</dbReference>
<comment type="function">
    <text evidence="6 8">Function in general translation initiation by promoting the binding of the formylmethionine-tRNA to ribosomes. Seems to function along with eIF-2.</text>
</comment>
<dbReference type="SUPFAM" id="SSF52156">
    <property type="entry name" value="Initiation factor IF2/eIF5b, domain 3"/>
    <property type="match status" value="1"/>
</dbReference>
<dbReference type="NCBIfam" id="TIGR00491">
    <property type="entry name" value="aIF-2"/>
    <property type="match status" value="1"/>
</dbReference>
<comment type="similarity">
    <text evidence="1 8">Belongs to the TRAFAC class translation factor GTPase superfamily. Classic translation factor GTPase family. IF-2 subfamily.</text>
</comment>
<dbReference type="InterPro" id="IPR004544">
    <property type="entry name" value="TF_aIF-2_arc"/>
</dbReference>
<dbReference type="Proteomes" id="UP000070549">
    <property type="component" value="Unassembled WGS sequence"/>
</dbReference>
<evidence type="ECO:0000256" key="8">
    <source>
        <dbReference type="RuleBase" id="RU000644"/>
    </source>
</evidence>
<dbReference type="GO" id="GO:0005737">
    <property type="term" value="C:cytoplasm"/>
    <property type="evidence" value="ECO:0007669"/>
    <property type="project" value="TreeGrafter"/>
</dbReference>
<dbReference type="Gene3D" id="2.40.30.10">
    <property type="entry name" value="Translation factors"/>
    <property type="match status" value="1"/>
</dbReference>
<dbReference type="FunFam" id="2.40.30.10:FF:000013">
    <property type="entry name" value="eukaryotic translation initiation factor 5B"/>
    <property type="match status" value="1"/>
</dbReference>
<name>A0A133VEX5_9EURY</name>
<feature type="non-terminal residue" evidence="10">
    <location>
        <position position="381"/>
    </location>
</feature>
<keyword evidence="5" id="KW-0342">GTP-binding</keyword>
<organism evidence="10 11">
    <name type="scientific">candidate division MSBL1 archaeon SCGC-AAA382A03</name>
    <dbReference type="NCBI Taxonomy" id="1698278"/>
    <lineage>
        <taxon>Archaea</taxon>
        <taxon>Methanobacteriati</taxon>
        <taxon>Methanobacteriota</taxon>
        <taxon>candidate division MSBL1</taxon>
    </lineage>
</organism>
<dbReference type="PANTHER" id="PTHR43381:SF4">
    <property type="entry name" value="EUKARYOTIC TRANSLATION INITIATION FACTOR 5B"/>
    <property type="match status" value="1"/>
</dbReference>
<evidence type="ECO:0000256" key="3">
    <source>
        <dbReference type="ARBA" id="ARBA00022741"/>
    </source>
</evidence>
<dbReference type="Gene3D" id="3.40.50.300">
    <property type="entry name" value="P-loop containing nucleotide triphosphate hydrolases"/>
    <property type="match status" value="1"/>
</dbReference>
<dbReference type="NCBIfam" id="NF003078">
    <property type="entry name" value="PRK04004.1"/>
    <property type="match status" value="1"/>
</dbReference>
<dbReference type="InterPro" id="IPR015760">
    <property type="entry name" value="TIF_IF2"/>
</dbReference>
<dbReference type="PANTHER" id="PTHR43381">
    <property type="entry name" value="TRANSLATION INITIATION FACTOR IF-2-RELATED"/>
    <property type="match status" value="1"/>
</dbReference>
<reference evidence="10 11" key="1">
    <citation type="journal article" date="2016" name="Sci. Rep.">
        <title>Metabolic traits of an uncultured archaeal lineage -MSBL1- from brine pools of the Red Sea.</title>
        <authorList>
            <person name="Mwirichia R."/>
            <person name="Alam I."/>
            <person name="Rashid M."/>
            <person name="Vinu M."/>
            <person name="Ba-Alawi W."/>
            <person name="Anthony Kamau A."/>
            <person name="Kamanda Ngugi D."/>
            <person name="Goker M."/>
            <person name="Klenk H.P."/>
            <person name="Bajic V."/>
            <person name="Stingl U."/>
        </authorList>
    </citation>
    <scope>NUCLEOTIDE SEQUENCE [LARGE SCALE GENOMIC DNA]</scope>
    <source>
        <strain evidence="10">SCGC-AAA382A03</strain>
    </source>
</reference>
<evidence type="ECO:0000256" key="5">
    <source>
        <dbReference type="ARBA" id="ARBA00023134"/>
    </source>
</evidence>
<evidence type="ECO:0000313" key="11">
    <source>
        <dbReference type="Proteomes" id="UP000070549"/>
    </source>
</evidence>
<dbReference type="PATRIC" id="fig|1698278.3.peg.298"/>
<proteinExistence type="inferred from homology"/>
<evidence type="ECO:0000256" key="6">
    <source>
        <dbReference type="ARBA" id="ARBA00024852"/>
    </source>
</evidence>
<accession>A0A133VEX5</accession>
<keyword evidence="11" id="KW-1185">Reference proteome</keyword>
<dbReference type="CDD" id="cd03703">
    <property type="entry name" value="aeIF5B_II"/>
    <property type="match status" value="1"/>
</dbReference>
<dbReference type="InterPro" id="IPR027417">
    <property type="entry name" value="P-loop_NTPase"/>
</dbReference>
<dbReference type="PROSITE" id="PS51722">
    <property type="entry name" value="G_TR_2"/>
    <property type="match status" value="1"/>
</dbReference>
<dbReference type="NCBIfam" id="TIGR00231">
    <property type="entry name" value="small_GTP"/>
    <property type="match status" value="1"/>
</dbReference>